<gene>
    <name evidence="3" type="primary">orf348</name>
</gene>
<feature type="transmembrane region" description="Helical" evidence="1">
    <location>
        <begin position="286"/>
        <end position="307"/>
    </location>
</feature>
<feature type="domain" description="Reverse transcriptase N-terminal" evidence="2">
    <location>
        <begin position="8"/>
        <end position="62"/>
    </location>
</feature>
<organism evidence="3">
    <name type="scientific">Spermothamnion repens</name>
    <dbReference type="NCBI Taxonomy" id="31383"/>
    <lineage>
        <taxon>Eukaryota</taxon>
        <taxon>Rhodophyta</taxon>
        <taxon>Florideophyceae</taxon>
        <taxon>Rhodymeniophycidae</taxon>
        <taxon>Ceramiales</taxon>
        <taxon>Ceramiaceae</taxon>
        <taxon>Spermothamnion</taxon>
    </lineage>
</organism>
<keyword evidence="1" id="KW-0472">Membrane</keyword>
<dbReference type="EMBL" id="MK814735">
    <property type="protein sequence ID" value="QCI08487.1"/>
    <property type="molecule type" value="Genomic_DNA"/>
</dbReference>
<evidence type="ECO:0000313" key="3">
    <source>
        <dbReference type="EMBL" id="QCI08487.1"/>
    </source>
</evidence>
<reference evidence="3" key="1">
    <citation type="journal article" date="2019" name="Mol. Phylogenet. Evol.">
        <title>Morphological evolution and classification of the red algal order Ceramiales inferred using plastid phylogenomics.</title>
        <authorList>
            <person name="Diaz-Tapia P."/>
            <person name="Pasella M.M."/>
            <person name="Verbruggen H."/>
            <person name="Maggs C.A."/>
        </authorList>
    </citation>
    <scope>NUCLEOTIDE SEQUENCE</scope>
    <source>
        <strain evidence="3">PD2951</strain>
    </source>
</reference>
<dbReference type="AlphaFoldDB" id="A0A4D6WXV7"/>
<reference evidence="3" key="2">
    <citation type="submission" date="2019-04" db="EMBL/GenBank/DDBJ databases">
        <authorList>
            <person name="Pasella M."/>
        </authorList>
    </citation>
    <scope>NUCLEOTIDE SEQUENCE</scope>
    <source>
        <strain evidence="3">PD2951</strain>
    </source>
</reference>
<proteinExistence type="predicted"/>
<geneLocation type="plastid" evidence="3"/>
<feature type="transmembrane region" description="Helical" evidence="1">
    <location>
        <begin position="196"/>
        <end position="216"/>
    </location>
</feature>
<name>A0A4D6WXV7_9FLOR</name>
<accession>A0A4D6WXV7</accession>
<dbReference type="Pfam" id="PF13655">
    <property type="entry name" value="RVT_N"/>
    <property type="match status" value="1"/>
</dbReference>
<keyword evidence="3" id="KW-0934">Plastid</keyword>
<dbReference type="InterPro" id="IPR025960">
    <property type="entry name" value="RVT_N"/>
</dbReference>
<keyword evidence="1" id="KW-1133">Transmembrane helix</keyword>
<keyword evidence="1" id="KW-0812">Transmembrane</keyword>
<sequence length="348" mass="43198">MIFSITSWNNLPWKKIHLRLIIIQKKIYQAAKRYKKYELYKLQKYLLNSNELKVISIDYITKAIEKYYKCHSKKMLNMNCNQKNIILQLLYYPFININHHLYFILEQIKQYMIYLCLKPEWEAKLDLKNQKILENFILKDCSFKFNDLANKLQAVTYINLSIFNWIKNHYFMNNSYTFFICQNRLYNKYLYPYKSIYLLHILLLNIFFIGYKWYIFLLRKLLNKNLFNNIDYDGNKKFSLHYLNHQHNVKPLLNKIKSFIQIKKNQFFNVDNKIINYIKYLCNYNLSFISIYDIQFIYFMLSVFLYYSLRKQYKNIINTRLSYTSNQRINLYVYTLRYRTFYYYKNIF</sequence>
<evidence type="ECO:0000259" key="2">
    <source>
        <dbReference type="Pfam" id="PF13655"/>
    </source>
</evidence>
<evidence type="ECO:0000256" key="1">
    <source>
        <dbReference type="SAM" id="Phobius"/>
    </source>
</evidence>
<protein>
    <recommendedName>
        <fullName evidence="2">Reverse transcriptase N-terminal domain-containing protein</fullName>
    </recommendedName>
</protein>